<dbReference type="GO" id="GO:0061512">
    <property type="term" value="P:protein localization to cilium"/>
    <property type="evidence" value="ECO:0007669"/>
    <property type="project" value="TreeGrafter"/>
</dbReference>
<dbReference type="InterPro" id="IPR000742">
    <property type="entry name" value="EGF"/>
</dbReference>
<protein>
    <recommendedName>
        <fullName evidence="2">Intraflagellar transport protein 122 homolog</fullName>
    </recommendedName>
</protein>
<dbReference type="InterPro" id="IPR001680">
    <property type="entry name" value="WD40_rpt"/>
</dbReference>
<dbReference type="PROSITE" id="PS51864">
    <property type="entry name" value="ASTACIN"/>
    <property type="match status" value="1"/>
</dbReference>
<dbReference type="InterPro" id="IPR056152">
    <property type="entry name" value="Beta-prop_IFT122_2nd"/>
</dbReference>
<comment type="caution">
    <text evidence="8">Lacks conserved residue(s) required for the propagation of feature annotation.</text>
</comment>
<evidence type="ECO:0000256" key="2">
    <source>
        <dbReference type="ARBA" id="ARBA00019442"/>
    </source>
</evidence>
<dbReference type="Pfam" id="PF23377">
    <property type="entry name" value="Beta-prop_IFT122_2nd"/>
    <property type="match status" value="1"/>
</dbReference>
<evidence type="ECO:0000256" key="4">
    <source>
        <dbReference type="ARBA" id="ARBA00022737"/>
    </source>
</evidence>
<evidence type="ECO:0000313" key="11">
    <source>
        <dbReference type="WBParaSite" id="scaffold336_cov250.g824"/>
    </source>
</evidence>
<accession>A0A915MAM9</accession>
<reference evidence="11" key="1">
    <citation type="submission" date="2022-11" db="UniProtKB">
        <authorList>
            <consortium name="WormBaseParasite"/>
        </authorList>
    </citation>
    <scope>IDENTIFICATION</scope>
</reference>
<feature type="repeat" description="WD" evidence="7">
    <location>
        <begin position="484"/>
        <end position="516"/>
    </location>
</feature>
<dbReference type="GO" id="GO:0035721">
    <property type="term" value="P:intraciliary retrograde transport"/>
    <property type="evidence" value="ECO:0007669"/>
    <property type="project" value="TreeGrafter"/>
</dbReference>
<evidence type="ECO:0000256" key="1">
    <source>
        <dbReference type="ARBA" id="ARBA00004138"/>
    </source>
</evidence>
<dbReference type="Proteomes" id="UP000887561">
    <property type="component" value="Unplaced"/>
</dbReference>
<evidence type="ECO:0000313" key="10">
    <source>
        <dbReference type="Proteomes" id="UP000887561"/>
    </source>
</evidence>
<dbReference type="PROSITE" id="PS01186">
    <property type="entry name" value="EGF_2"/>
    <property type="match status" value="1"/>
</dbReference>
<evidence type="ECO:0000256" key="3">
    <source>
        <dbReference type="ARBA" id="ARBA00022574"/>
    </source>
</evidence>
<dbReference type="Gene3D" id="1.25.40.470">
    <property type="match status" value="1"/>
</dbReference>
<dbReference type="InterPro" id="IPR056153">
    <property type="entry name" value="Beta-prop_IFT122_1st"/>
</dbReference>
<keyword evidence="3 7" id="KW-0853">WD repeat</keyword>
<dbReference type="GO" id="GO:1905515">
    <property type="term" value="P:non-motile cilium assembly"/>
    <property type="evidence" value="ECO:0007669"/>
    <property type="project" value="TreeGrafter"/>
</dbReference>
<dbReference type="SUPFAM" id="SSF50978">
    <property type="entry name" value="WD40 repeat-like"/>
    <property type="match status" value="2"/>
</dbReference>
<evidence type="ECO:0000256" key="8">
    <source>
        <dbReference type="PROSITE-ProRule" id="PRU01211"/>
    </source>
</evidence>
<dbReference type="Pfam" id="PF01400">
    <property type="entry name" value="Astacin"/>
    <property type="match status" value="1"/>
</dbReference>
<comment type="subcellular location">
    <subcellularLocation>
        <location evidence="1">Cell projection</location>
        <location evidence="1">Cilium</location>
    </subcellularLocation>
</comment>
<keyword evidence="10" id="KW-1185">Reference proteome</keyword>
<name>A0A915MAM9_MELJA</name>
<evidence type="ECO:0000256" key="7">
    <source>
        <dbReference type="PROSITE-ProRule" id="PRU00221"/>
    </source>
</evidence>
<dbReference type="InterPro" id="IPR024079">
    <property type="entry name" value="MetalloPept_cat_dom_sf"/>
</dbReference>
<dbReference type="InterPro" id="IPR001506">
    <property type="entry name" value="Peptidase_M12A"/>
</dbReference>
<dbReference type="PANTHER" id="PTHR12764:SF4">
    <property type="entry name" value="INTRAFLAGELLAR TRANSPORT PROTEIN 122 HOMOLOG"/>
    <property type="match status" value="1"/>
</dbReference>
<dbReference type="InterPro" id="IPR039857">
    <property type="entry name" value="Ift122/121"/>
</dbReference>
<evidence type="ECO:0000256" key="5">
    <source>
        <dbReference type="ARBA" id="ARBA00023069"/>
    </source>
</evidence>
<keyword evidence="4" id="KW-0677">Repeat</keyword>
<organism evidence="10 11">
    <name type="scientific">Meloidogyne javanica</name>
    <name type="common">Root-knot nematode worm</name>
    <dbReference type="NCBI Taxonomy" id="6303"/>
    <lineage>
        <taxon>Eukaryota</taxon>
        <taxon>Metazoa</taxon>
        <taxon>Ecdysozoa</taxon>
        <taxon>Nematoda</taxon>
        <taxon>Chromadorea</taxon>
        <taxon>Rhabditida</taxon>
        <taxon>Tylenchina</taxon>
        <taxon>Tylenchomorpha</taxon>
        <taxon>Tylenchoidea</taxon>
        <taxon>Meloidogynidae</taxon>
        <taxon>Meloidogyninae</taxon>
        <taxon>Meloidogyne</taxon>
        <taxon>Meloidogyne incognita group</taxon>
    </lineage>
</organism>
<sequence>MMLKKKNHNRSIDKTCIAFEKIDRNSKDKYILFDAAPDCGTMLGANGYDEAEHVIDLSVDGCPEFKGQYHRQKTSVQHGQPYDFGSVMHYSPILSGYEKFSIIAFSRDYQQTMGQRVDISFKDAKLLNRIYCTSSYPHKGKFATCNVRSYELNEGKCKNGGYPNPMNDCKCRCPSGYAGYICTIHKFNDCKPIELIASVKRQYITIGEADNFNCFWFIKRKKPESDKIQAKFTYIIVEELNGFLCGYPCDEGYIEIKYKKDKTATGARLCCGNHIMPIIIIADADTDILIMKNGEGFAKISYQSELKPSALSTNCKEVRESVLDLKSHPFATGLGKYGSQVGSRPNYGPKFGFICDGDRELIVNGRYKIKDWFCVDPPNRGCGNALELLCLKVEGSDDSFWYLPNYQWTLVSSISCHPQKDKDGKKHGNKQNKLFDRRHPREAILDDANKDMADMILNGTQLLVAIGTRVIVYDPNDGSVLVSLRGHKELVYAVSFSFNGEKYASGSQDRTVILWSEQHEGLLKYTHNDAIQCLAFSPTSTTLISCAVTDFGIWTQSDKNVSKQKVHSKCTSCAWSTDGLFYAIDYDPTGVHLFNNGCFFLCTGSNKKLNLQTVNAGDLGAMAQLDAWPWSMAVLKQRCVVVGCVDGSLACYQLMLNTIHALHKDRYAFRENQTDVVIQQLQKQKSTRIRCNDLVRKVAIYNNRLAIQLSDRVLIYRQLTGDKEGESLEYKLMDKINQNFECSLLVITSQHLILCHDRRLTCYDLRGIKQREWIMESLIRYIKVVGGPIGRETILVGMRFGLVCKIFVDNPFPVEVVRLKSMIRCVDISLSKRKLATVDEEGICVIYDTEKKEIINQVEPNMASVAFNSANEDLVCYSGQGVLNIKSHWFTPYQQRLEPSQQGFVVGFMGKCVYILHMYSMQSLEIPLTSQLLQFLDNKMFKEAYELASLGVTERDWKMLGSEALENMEFDVARKSFFRIRDCRSLLLVNELIVTHLYAHNKRFRDCVQLLQQMGAENVALEMFADLRMFEQAQEFLSNSSAETQKLLLRKKADWAQTSNDQRMLASVPELLMSSGDYDRAIRLMMANNWVENNDVYLPYARWLAERDRFDEAQIAYNKAGHEKEASLVLEQLTKNAVKENRFKAASFYYRRMAEQLIEKDGGINGNNFNGYSLLESLENCLNLADIYFAYEPVYKYVVEPFTEKSLDILFHAARFISLHKPTEYVSRVTVYYTLMKLSRHFGCYKTARQALNNLHKLRCPPQYQSQIDVATLEIRAMPFSDSEEFQPMCYNCGTANPILVIDEVKIIKCQFCQKFFNSDDYQIAILQNGYCPVCQTKIQTFNDQEFNKEEDDI</sequence>
<keyword evidence="6" id="KW-0966">Cell projection</keyword>
<dbReference type="PANTHER" id="PTHR12764">
    <property type="entry name" value="WD REPEAT DOMAIN-RELATED"/>
    <property type="match status" value="1"/>
</dbReference>
<dbReference type="GO" id="GO:0006508">
    <property type="term" value="P:proteolysis"/>
    <property type="evidence" value="ECO:0007669"/>
    <property type="project" value="InterPro"/>
</dbReference>
<dbReference type="PROSITE" id="PS50294">
    <property type="entry name" value="WD_REPEATS_REGION"/>
    <property type="match status" value="1"/>
</dbReference>
<dbReference type="Pfam" id="PF23381">
    <property type="entry name" value="Beta-prop_IFT122_1st"/>
    <property type="match status" value="1"/>
</dbReference>
<evidence type="ECO:0000259" key="9">
    <source>
        <dbReference type="PROSITE" id="PS51864"/>
    </source>
</evidence>
<dbReference type="GO" id="GO:0097730">
    <property type="term" value="C:non-motile cilium"/>
    <property type="evidence" value="ECO:0007669"/>
    <property type="project" value="TreeGrafter"/>
</dbReference>
<proteinExistence type="predicted"/>
<dbReference type="PROSITE" id="PS00022">
    <property type="entry name" value="EGF_1"/>
    <property type="match status" value="1"/>
</dbReference>
<dbReference type="SUPFAM" id="SSF55486">
    <property type="entry name" value="Metalloproteases ('zincins'), catalytic domain"/>
    <property type="match status" value="1"/>
</dbReference>
<dbReference type="WBParaSite" id="scaffold336_cov250.g824">
    <property type="protein sequence ID" value="scaffold336_cov250.g824"/>
    <property type="gene ID" value="scaffold336_cov250.g824"/>
</dbReference>
<dbReference type="InterPro" id="IPR015943">
    <property type="entry name" value="WD40/YVTN_repeat-like_dom_sf"/>
</dbReference>
<dbReference type="InterPro" id="IPR057411">
    <property type="entry name" value="TPR_IFT122"/>
</dbReference>
<dbReference type="Pfam" id="PF25295">
    <property type="entry name" value="TPR_IFT122"/>
    <property type="match status" value="2"/>
</dbReference>
<dbReference type="GO" id="GO:0030991">
    <property type="term" value="C:intraciliary transport particle A"/>
    <property type="evidence" value="ECO:0007669"/>
    <property type="project" value="TreeGrafter"/>
</dbReference>
<keyword evidence="5" id="KW-0969">Cilium</keyword>
<dbReference type="Gene3D" id="3.40.390.10">
    <property type="entry name" value="Collagenase (Catalytic Domain)"/>
    <property type="match status" value="1"/>
</dbReference>
<dbReference type="Gene3D" id="2.130.10.10">
    <property type="entry name" value="YVTN repeat-like/Quinoprotein amine dehydrogenase"/>
    <property type="match status" value="2"/>
</dbReference>
<dbReference type="PROSITE" id="PS50082">
    <property type="entry name" value="WD_REPEATS_2"/>
    <property type="match status" value="1"/>
</dbReference>
<evidence type="ECO:0000256" key="6">
    <source>
        <dbReference type="ARBA" id="ARBA00023273"/>
    </source>
</evidence>
<dbReference type="SMART" id="SM00320">
    <property type="entry name" value="WD40"/>
    <property type="match status" value="5"/>
</dbReference>
<feature type="domain" description="Peptidase M12A" evidence="9">
    <location>
        <begin position="79"/>
        <end position="133"/>
    </location>
</feature>
<dbReference type="InterPro" id="IPR036322">
    <property type="entry name" value="WD40_repeat_dom_sf"/>
</dbReference>
<dbReference type="GO" id="GO:0004222">
    <property type="term" value="F:metalloendopeptidase activity"/>
    <property type="evidence" value="ECO:0007669"/>
    <property type="project" value="InterPro"/>
</dbReference>